<feature type="coiled-coil region" evidence="1">
    <location>
        <begin position="21"/>
        <end position="48"/>
    </location>
</feature>
<evidence type="ECO:0000313" key="3">
    <source>
        <dbReference type="EMBL" id="RCU45637.1"/>
    </source>
</evidence>
<dbReference type="SUPFAM" id="SSF56935">
    <property type="entry name" value="Porins"/>
    <property type="match status" value="1"/>
</dbReference>
<evidence type="ECO:0000256" key="2">
    <source>
        <dbReference type="SAM" id="SignalP"/>
    </source>
</evidence>
<organism evidence="3 4">
    <name type="scientific">Corallincola holothuriorum</name>
    <dbReference type="NCBI Taxonomy" id="2282215"/>
    <lineage>
        <taxon>Bacteria</taxon>
        <taxon>Pseudomonadati</taxon>
        <taxon>Pseudomonadota</taxon>
        <taxon>Gammaproteobacteria</taxon>
        <taxon>Alteromonadales</taxon>
        <taxon>Psychromonadaceae</taxon>
        <taxon>Corallincola</taxon>
    </lineage>
</organism>
<gene>
    <name evidence="3" type="ORF">DU002_14325</name>
</gene>
<accession>A0A368N4Y5</accession>
<reference evidence="3 4" key="1">
    <citation type="submission" date="2018-07" db="EMBL/GenBank/DDBJ databases">
        <title>Corallincola holothuriorum sp. nov., a new facultative anaerobe isolated from sea cucumber Apostichopus japonicus.</title>
        <authorList>
            <person name="Xia H."/>
        </authorList>
    </citation>
    <scope>NUCLEOTIDE SEQUENCE [LARGE SCALE GENOMIC DNA]</scope>
    <source>
        <strain evidence="3 4">C4</strain>
    </source>
</reference>
<keyword evidence="2" id="KW-0732">Signal</keyword>
<dbReference type="EMBL" id="QPID01000009">
    <property type="protein sequence ID" value="RCU45637.1"/>
    <property type="molecule type" value="Genomic_DNA"/>
</dbReference>
<evidence type="ECO:0000313" key="4">
    <source>
        <dbReference type="Proteomes" id="UP000252558"/>
    </source>
</evidence>
<dbReference type="AlphaFoldDB" id="A0A368N4Y5"/>
<comment type="caution">
    <text evidence="3">The sequence shown here is derived from an EMBL/GenBank/DDBJ whole genome shotgun (WGS) entry which is preliminary data.</text>
</comment>
<evidence type="ECO:0000256" key="1">
    <source>
        <dbReference type="SAM" id="Coils"/>
    </source>
</evidence>
<keyword evidence="4" id="KW-1185">Reference proteome</keyword>
<feature type="chain" id="PRO_5016803236" description="LbtU family siderophore porin" evidence="2">
    <location>
        <begin position="22"/>
        <end position="368"/>
    </location>
</feature>
<dbReference type="RefSeq" id="WP_114339087.1">
    <property type="nucleotide sequence ID" value="NZ_QPID01000009.1"/>
</dbReference>
<feature type="signal peptide" evidence="2">
    <location>
        <begin position="1"/>
        <end position="21"/>
    </location>
</feature>
<sequence length="368" mass="39208">MNKPLIASAVLFTLSSGNALAADPKTEIERLKDRLEQLEKAQDEQAKANAPASEWNKYITVSGVVEVEAGYADPFAGDSESDIVLATAELGVTAIVHPWVAADIVFLYEEDETDLEVDVATVTIANPDGSWHLLAGKQYLPFGNYETSAISDPLTLEIGEILESAVLIGVENSGFHIAGYVFNGDLDEDGDNQIDSFGATAGYRFENDNNAFAANVGYINSIGDADALSDTLPSSEVQEYVGGIAFDATYSFSDFTLIGEYVSATDNFAADEIAFHGKGAEPSAWNLEVDYAFAIANMGAVAALAYQGTDEAVALELPESRIVAALSLGIFDNTALAFEYAYDTDYDESDGGTGENASTITVQLAYEF</sequence>
<dbReference type="Proteomes" id="UP000252558">
    <property type="component" value="Unassembled WGS sequence"/>
</dbReference>
<keyword evidence="1" id="KW-0175">Coiled coil</keyword>
<protein>
    <recommendedName>
        <fullName evidence="5">LbtU family siderophore porin</fullName>
    </recommendedName>
</protein>
<name>A0A368N4Y5_9GAMM</name>
<evidence type="ECO:0008006" key="5">
    <source>
        <dbReference type="Google" id="ProtNLM"/>
    </source>
</evidence>
<dbReference type="OrthoDB" id="5417572at2"/>
<dbReference type="NCBIfam" id="NF033652">
    <property type="entry name" value="LbtU_sider_porin"/>
    <property type="match status" value="1"/>
</dbReference>
<proteinExistence type="predicted"/>